<comment type="caution">
    <text evidence="1">The sequence shown here is derived from an EMBL/GenBank/DDBJ whole genome shotgun (WGS) entry which is preliminary data.</text>
</comment>
<gene>
    <name evidence="1" type="ORF">LCGC14_2503960</name>
</gene>
<name>A0A0F9DUP5_9ZZZZ</name>
<organism evidence="1">
    <name type="scientific">marine sediment metagenome</name>
    <dbReference type="NCBI Taxonomy" id="412755"/>
    <lineage>
        <taxon>unclassified sequences</taxon>
        <taxon>metagenomes</taxon>
        <taxon>ecological metagenomes</taxon>
    </lineage>
</organism>
<protein>
    <submittedName>
        <fullName evidence="1">Uncharacterized protein</fullName>
    </submittedName>
</protein>
<feature type="non-terminal residue" evidence="1">
    <location>
        <position position="1"/>
    </location>
</feature>
<accession>A0A0F9DUP5</accession>
<dbReference type="EMBL" id="LAZR01040005">
    <property type="protein sequence ID" value="KKL15598.1"/>
    <property type="molecule type" value="Genomic_DNA"/>
</dbReference>
<proteinExistence type="predicted"/>
<reference evidence="1" key="1">
    <citation type="journal article" date="2015" name="Nature">
        <title>Complex archaea that bridge the gap between prokaryotes and eukaryotes.</title>
        <authorList>
            <person name="Spang A."/>
            <person name="Saw J.H."/>
            <person name="Jorgensen S.L."/>
            <person name="Zaremba-Niedzwiedzka K."/>
            <person name="Martijn J."/>
            <person name="Lind A.E."/>
            <person name="van Eijk R."/>
            <person name="Schleper C."/>
            <person name="Guy L."/>
            <person name="Ettema T.J."/>
        </authorList>
    </citation>
    <scope>NUCLEOTIDE SEQUENCE</scope>
</reference>
<dbReference type="AlphaFoldDB" id="A0A0F9DUP5"/>
<evidence type="ECO:0000313" key="1">
    <source>
        <dbReference type="EMBL" id="KKL15598.1"/>
    </source>
</evidence>
<sequence>PNPADGPFFAGEVALPALHSRGDNSYAEATPSTTGSLPLMFVCEPGKRELDLIVITQDATTHTATEWLDITLYIEQF</sequence>